<dbReference type="Proteomes" id="UP000199347">
    <property type="component" value="Unassembled WGS sequence"/>
</dbReference>
<evidence type="ECO:0000313" key="2">
    <source>
        <dbReference type="Proteomes" id="UP000199347"/>
    </source>
</evidence>
<sequence>MNDTNAARAVTETAPADSYKVVPGDPGGGILILCDHATRRMPQEYRDLGMPSAELERHIAYDIGAGALSEELAERLDAPVVLTQFSRLLIDPNRGEDDPTLVMRISDGAVVPGNARITPDERERRLERFYRPYHRKVSETIDQMIEAGRPPVIFSVHSFTPDWKGTRRPWHAGILWDKDPRLPLPLLEALRGEHGLRIGDNEPYTGALAGDTLYRHGTLRGLAHALVEVRNDLISTASGIAEWAERLEALLRPLLANEELYEIRHYGSHADAQA</sequence>
<dbReference type="GO" id="GO:0016787">
    <property type="term" value="F:hydrolase activity"/>
    <property type="evidence" value="ECO:0007669"/>
    <property type="project" value="UniProtKB-KW"/>
</dbReference>
<evidence type="ECO:0000313" key="1">
    <source>
        <dbReference type="EMBL" id="SCZ44486.1"/>
    </source>
</evidence>
<name>A0A1G5P4P6_AFIMA</name>
<organism evidence="1 2">
    <name type="scientific">Afifella marina DSM 2698</name>
    <dbReference type="NCBI Taxonomy" id="1120955"/>
    <lineage>
        <taxon>Bacteria</taxon>
        <taxon>Pseudomonadati</taxon>
        <taxon>Pseudomonadota</taxon>
        <taxon>Alphaproteobacteria</taxon>
        <taxon>Hyphomicrobiales</taxon>
        <taxon>Afifellaceae</taxon>
        <taxon>Afifella</taxon>
    </lineage>
</organism>
<proteinExistence type="predicted"/>
<dbReference type="Pfam" id="PF05013">
    <property type="entry name" value="FGase"/>
    <property type="match status" value="1"/>
</dbReference>
<accession>A0A1G5P4P6</accession>
<keyword evidence="2" id="KW-1185">Reference proteome</keyword>
<keyword evidence="1" id="KW-0378">Hydrolase</keyword>
<dbReference type="PIRSF" id="PIRSF029730">
    <property type="entry name" value="UCP029730"/>
    <property type="match status" value="1"/>
</dbReference>
<dbReference type="InterPro" id="IPR007709">
    <property type="entry name" value="N-FG_amidohydro"/>
</dbReference>
<dbReference type="RefSeq" id="WP_092815642.1">
    <property type="nucleotide sequence ID" value="NZ_FMVW01000009.1"/>
</dbReference>
<dbReference type="SUPFAM" id="SSF53187">
    <property type="entry name" value="Zn-dependent exopeptidases"/>
    <property type="match status" value="1"/>
</dbReference>
<dbReference type="AlphaFoldDB" id="A0A1G5P4P6"/>
<dbReference type="OrthoDB" id="9815326at2"/>
<dbReference type="InterPro" id="IPR011227">
    <property type="entry name" value="UCP029730"/>
</dbReference>
<dbReference type="Gene3D" id="3.40.630.40">
    <property type="entry name" value="Zn-dependent exopeptidases"/>
    <property type="match status" value="1"/>
</dbReference>
<protein>
    <submittedName>
        <fullName evidence="1">Predicted N-formylglutamate amidohydrolase</fullName>
    </submittedName>
</protein>
<dbReference type="STRING" id="1120955.SAMN03080610_03221"/>
<dbReference type="EMBL" id="FMVW01000009">
    <property type="protein sequence ID" value="SCZ44486.1"/>
    <property type="molecule type" value="Genomic_DNA"/>
</dbReference>
<reference evidence="2" key="1">
    <citation type="submission" date="2016-10" db="EMBL/GenBank/DDBJ databases">
        <authorList>
            <person name="Varghese N."/>
            <person name="Submissions S."/>
        </authorList>
    </citation>
    <scope>NUCLEOTIDE SEQUENCE [LARGE SCALE GENOMIC DNA]</scope>
    <source>
        <strain evidence="2">DSM 2698</strain>
    </source>
</reference>
<gene>
    <name evidence="1" type="ORF">SAMN03080610_03221</name>
</gene>